<dbReference type="PANTHER" id="PTHR30203:SF33">
    <property type="entry name" value="BLR4455 PROTEIN"/>
    <property type="match status" value="1"/>
</dbReference>
<dbReference type="Gene3D" id="2.20.200.10">
    <property type="entry name" value="Outer membrane efflux proteins (OEP)"/>
    <property type="match status" value="1"/>
</dbReference>
<keyword evidence="3" id="KW-0175">Coiled coil</keyword>
<dbReference type="Pfam" id="PF02321">
    <property type="entry name" value="OEP"/>
    <property type="match status" value="2"/>
</dbReference>
<dbReference type="Proteomes" id="UP000451565">
    <property type="component" value="Unassembled WGS sequence"/>
</dbReference>
<dbReference type="OrthoDB" id="9770517at2"/>
<dbReference type="SUPFAM" id="SSF56954">
    <property type="entry name" value="Outer membrane efflux proteins (OEP)"/>
    <property type="match status" value="1"/>
</dbReference>
<keyword evidence="2" id="KW-0449">Lipoprotein</keyword>
<comment type="subcellular location">
    <subcellularLocation>
        <location evidence="2">Cell membrane</location>
        <topology evidence="2">Lipid-anchor</topology>
    </subcellularLocation>
</comment>
<evidence type="ECO:0000313" key="6">
    <source>
        <dbReference type="Proteomes" id="UP000451565"/>
    </source>
</evidence>
<keyword evidence="6" id="KW-1185">Reference proteome</keyword>
<evidence type="ECO:0000256" key="4">
    <source>
        <dbReference type="SAM" id="MobiDB-lite"/>
    </source>
</evidence>
<dbReference type="GO" id="GO:0015562">
    <property type="term" value="F:efflux transmembrane transporter activity"/>
    <property type="evidence" value="ECO:0007669"/>
    <property type="project" value="InterPro"/>
</dbReference>
<keyword evidence="2" id="KW-0564">Palmitate</keyword>
<proteinExistence type="inferred from homology"/>
<dbReference type="GO" id="GO:0005886">
    <property type="term" value="C:plasma membrane"/>
    <property type="evidence" value="ECO:0007669"/>
    <property type="project" value="UniProtKB-SubCell"/>
</dbReference>
<feature type="coiled-coil region" evidence="3">
    <location>
        <begin position="66"/>
        <end position="100"/>
    </location>
</feature>
<sequence>MNKSILALTITTLCLSACVVGPDYVRPTLNTDIPTAFKESKDWKVAEPQDHALSEKWWESYNDPILNSLVAQIDISNQNLMQAEAQFRQARAVVQSARAAYYPTIGATGSATRSGSGAISNGSRSNINSGAGNTVSNDYALSGTASWEPDLWGKIQRTVESDRATAQASAADLQGVRLSAQSSLAQDYLQLRVLDAQKQLLDDTVAGYEKSYQLTKNQYAAGVAAKADVIQAETQLKSAQAQALDVGVLRAQMEHAIALLIGQPASTFSIAKLTQAPLVPTPPAIPTGVPSTLLERRPDISGAERRAAAANAQIGVAKAAYYPSLTLSASGGFQSNSFGNLLTLPSRVWSLGPALAETIFDGGARQAQTAQAIASYDAAAAVYKQTVLTGFQEVEDNLAALRILEEEAKVQDETVKLARYSVQLALNQYKAGITNYTSVVTAQATALTAENTALSIQNRRLAASVQLIAALGGGWSQAELPETAALK</sequence>
<dbReference type="AlphaFoldDB" id="A0A843YNX2"/>
<comment type="similarity">
    <text evidence="1 2">Belongs to the outer membrane factor (OMF) (TC 1.B.17) family.</text>
</comment>
<dbReference type="InterPro" id="IPR010131">
    <property type="entry name" value="MdtP/NodT-like"/>
</dbReference>
<feature type="region of interest" description="Disordered" evidence="4">
    <location>
        <begin position="109"/>
        <end position="132"/>
    </location>
</feature>
<protein>
    <submittedName>
        <fullName evidence="5">Efflux transporter outer membrane subunit</fullName>
    </submittedName>
</protein>
<accession>A0A843YNX2</accession>
<keyword evidence="2" id="KW-1134">Transmembrane beta strand</keyword>
<keyword evidence="2" id="KW-0472">Membrane</keyword>
<evidence type="ECO:0000256" key="2">
    <source>
        <dbReference type="RuleBase" id="RU362097"/>
    </source>
</evidence>
<dbReference type="InterPro" id="IPR003423">
    <property type="entry name" value="OMP_efflux"/>
</dbReference>
<evidence type="ECO:0000256" key="3">
    <source>
        <dbReference type="SAM" id="Coils"/>
    </source>
</evidence>
<name>A0A843YNX2_9BURK</name>
<dbReference type="PANTHER" id="PTHR30203">
    <property type="entry name" value="OUTER MEMBRANE CATION EFFLUX PROTEIN"/>
    <property type="match status" value="1"/>
</dbReference>
<evidence type="ECO:0000256" key="1">
    <source>
        <dbReference type="ARBA" id="ARBA00007613"/>
    </source>
</evidence>
<reference evidence="5 6" key="1">
    <citation type="submission" date="2019-10" db="EMBL/GenBank/DDBJ databases">
        <title>Glaciimonas soli sp. nov., a psychrophilic bacterium isolated from the forest soil of a high elevation mountain in Taiwan.</title>
        <authorList>
            <person name="Wang L.-T."/>
            <person name="Shieh W.Y."/>
        </authorList>
    </citation>
    <scope>NUCLEOTIDE SEQUENCE [LARGE SCALE GENOMIC DNA]</scope>
    <source>
        <strain evidence="5 6">GS1</strain>
    </source>
</reference>
<organism evidence="5 6">
    <name type="scientific">Glaciimonas soli</name>
    <dbReference type="NCBI Taxonomy" id="2590999"/>
    <lineage>
        <taxon>Bacteria</taxon>
        <taxon>Pseudomonadati</taxon>
        <taxon>Pseudomonadota</taxon>
        <taxon>Betaproteobacteria</taxon>
        <taxon>Burkholderiales</taxon>
        <taxon>Oxalobacteraceae</taxon>
        <taxon>Glaciimonas</taxon>
    </lineage>
</organism>
<gene>
    <name evidence="5" type="ORF">GEV47_10850</name>
</gene>
<dbReference type="RefSeq" id="WP_153234811.1">
    <property type="nucleotide sequence ID" value="NZ_WINI01000005.1"/>
</dbReference>
<dbReference type="EMBL" id="WINI01000005">
    <property type="protein sequence ID" value="MQR01175.1"/>
    <property type="molecule type" value="Genomic_DNA"/>
</dbReference>
<dbReference type="NCBIfam" id="TIGR01845">
    <property type="entry name" value="outer_NodT"/>
    <property type="match status" value="1"/>
</dbReference>
<dbReference type="Gene3D" id="1.20.1600.10">
    <property type="entry name" value="Outer membrane efflux proteins (OEP)"/>
    <property type="match status" value="1"/>
</dbReference>
<evidence type="ECO:0000313" key="5">
    <source>
        <dbReference type="EMBL" id="MQR01175.1"/>
    </source>
</evidence>
<keyword evidence="2" id="KW-0812">Transmembrane</keyword>
<comment type="caution">
    <text evidence="5">The sequence shown here is derived from an EMBL/GenBank/DDBJ whole genome shotgun (WGS) entry which is preliminary data.</text>
</comment>